<reference evidence="6" key="2">
    <citation type="journal article" date="2021" name="PeerJ">
        <title>Extensive microbial diversity within the chicken gut microbiome revealed by metagenomics and culture.</title>
        <authorList>
            <person name="Gilroy R."/>
            <person name="Ravi A."/>
            <person name="Getino M."/>
            <person name="Pursley I."/>
            <person name="Horton D.L."/>
            <person name="Alikhan N.F."/>
            <person name="Baker D."/>
            <person name="Gharbi K."/>
            <person name="Hall N."/>
            <person name="Watson M."/>
            <person name="Adriaenssens E.M."/>
            <person name="Foster-Nyarko E."/>
            <person name="Jarju S."/>
            <person name="Secka A."/>
            <person name="Antonio M."/>
            <person name="Oren A."/>
            <person name="Chaudhuri R.R."/>
            <person name="La Ragione R."/>
            <person name="Hildebrand F."/>
            <person name="Pallen M.J."/>
        </authorList>
    </citation>
    <scope>NUCLEOTIDE SEQUENCE</scope>
    <source>
        <strain evidence="6">ChiW3-316</strain>
    </source>
</reference>
<dbReference type="InterPro" id="IPR018254">
    <property type="entry name" value="Ribosomal_uL29_CS"/>
</dbReference>
<evidence type="ECO:0000256" key="5">
    <source>
        <dbReference type="HAMAP-Rule" id="MF_00374"/>
    </source>
</evidence>
<protein>
    <recommendedName>
        <fullName evidence="4 5">Large ribosomal subunit protein uL29</fullName>
    </recommendedName>
</protein>
<evidence type="ECO:0000256" key="2">
    <source>
        <dbReference type="ARBA" id="ARBA00022980"/>
    </source>
</evidence>
<dbReference type="AlphaFoldDB" id="A0A9D1M5N1"/>
<organism evidence="6 7">
    <name type="scientific">Candidatus Scatocola faecipullorum</name>
    <dbReference type="NCBI Taxonomy" id="2840917"/>
    <lineage>
        <taxon>Bacteria</taxon>
        <taxon>Pseudomonadati</taxon>
        <taxon>Pseudomonadota</taxon>
        <taxon>Alphaproteobacteria</taxon>
        <taxon>Rhodospirillales</taxon>
        <taxon>Rhodospirillaceae</taxon>
        <taxon>Rhodospirillaceae incertae sedis</taxon>
        <taxon>Candidatus Scatocola</taxon>
    </lineage>
</organism>
<comment type="similarity">
    <text evidence="1 5">Belongs to the universal ribosomal protein uL29 family.</text>
</comment>
<dbReference type="InterPro" id="IPR050063">
    <property type="entry name" value="Ribosomal_protein_uL29"/>
</dbReference>
<evidence type="ECO:0000313" key="7">
    <source>
        <dbReference type="Proteomes" id="UP000824107"/>
    </source>
</evidence>
<evidence type="ECO:0000256" key="3">
    <source>
        <dbReference type="ARBA" id="ARBA00023274"/>
    </source>
</evidence>
<dbReference type="InterPro" id="IPR001854">
    <property type="entry name" value="Ribosomal_uL29"/>
</dbReference>
<evidence type="ECO:0000256" key="1">
    <source>
        <dbReference type="ARBA" id="ARBA00009254"/>
    </source>
</evidence>
<dbReference type="InterPro" id="IPR036049">
    <property type="entry name" value="Ribosomal_uL29_sf"/>
</dbReference>
<evidence type="ECO:0000256" key="4">
    <source>
        <dbReference type="ARBA" id="ARBA00035204"/>
    </source>
</evidence>
<keyword evidence="2 5" id="KW-0689">Ribosomal protein</keyword>
<dbReference type="Proteomes" id="UP000824107">
    <property type="component" value="Unassembled WGS sequence"/>
</dbReference>
<proteinExistence type="inferred from homology"/>
<dbReference type="GO" id="GO:0006412">
    <property type="term" value="P:translation"/>
    <property type="evidence" value="ECO:0007669"/>
    <property type="project" value="UniProtKB-UniRule"/>
</dbReference>
<dbReference type="SUPFAM" id="SSF46561">
    <property type="entry name" value="Ribosomal protein L29 (L29p)"/>
    <property type="match status" value="1"/>
</dbReference>
<dbReference type="PANTHER" id="PTHR10916:SF0">
    <property type="entry name" value="LARGE RIBOSOMAL SUBUNIT PROTEIN UL29C"/>
    <property type="match status" value="1"/>
</dbReference>
<dbReference type="GO" id="GO:0022625">
    <property type="term" value="C:cytosolic large ribosomal subunit"/>
    <property type="evidence" value="ECO:0007669"/>
    <property type="project" value="TreeGrafter"/>
</dbReference>
<comment type="caution">
    <text evidence="6">The sequence shown here is derived from an EMBL/GenBank/DDBJ whole genome shotgun (WGS) entry which is preliminary data.</text>
</comment>
<dbReference type="NCBIfam" id="TIGR00012">
    <property type="entry name" value="L29"/>
    <property type="match status" value="1"/>
</dbReference>
<evidence type="ECO:0000313" key="6">
    <source>
        <dbReference type="EMBL" id="HIU54119.1"/>
    </source>
</evidence>
<dbReference type="HAMAP" id="MF_00374">
    <property type="entry name" value="Ribosomal_uL29"/>
    <property type="match status" value="1"/>
</dbReference>
<dbReference type="Pfam" id="PF00831">
    <property type="entry name" value="Ribosomal_L29"/>
    <property type="match status" value="1"/>
</dbReference>
<dbReference type="PANTHER" id="PTHR10916">
    <property type="entry name" value="60S RIBOSOMAL PROTEIN L35/50S RIBOSOMAL PROTEIN L29"/>
    <property type="match status" value="1"/>
</dbReference>
<keyword evidence="3 5" id="KW-0687">Ribonucleoprotein</keyword>
<reference evidence="6" key="1">
    <citation type="submission" date="2020-10" db="EMBL/GenBank/DDBJ databases">
        <authorList>
            <person name="Gilroy R."/>
        </authorList>
    </citation>
    <scope>NUCLEOTIDE SEQUENCE</scope>
    <source>
        <strain evidence="6">ChiW3-316</strain>
    </source>
</reference>
<sequence>MLKIKDLRAMSSDELEAKLLEKKKEQFNLRIQQSTGQLQNTAVIRSVRREIAKINTLLAERKKNS</sequence>
<dbReference type="GO" id="GO:0003735">
    <property type="term" value="F:structural constituent of ribosome"/>
    <property type="evidence" value="ECO:0007669"/>
    <property type="project" value="InterPro"/>
</dbReference>
<dbReference type="Gene3D" id="1.10.287.310">
    <property type="match status" value="1"/>
</dbReference>
<dbReference type="PROSITE" id="PS00579">
    <property type="entry name" value="RIBOSOMAL_L29"/>
    <property type="match status" value="1"/>
</dbReference>
<name>A0A9D1M5N1_9PROT</name>
<dbReference type="FunFam" id="1.10.287.310:FF:000001">
    <property type="entry name" value="50S ribosomal protein L29"/>
    <property type="match status" value="1"/>
</dbReference>
<gene>
    <name evidence="5 6" type="primary">rpmC</name>
    <name evidence="6" type="ORF">IAD20_08590</name>
</gene>
<accession>A0A9D1M5N1</accession>
<dbReference type="EMBL" id="DVNC01000059">
    <property type="protein sequence ID" value="HIU54119.1"/>
    <property type="molecule type" value="Genomic_DNA"/>
</dbReference>
<dbReference type="CDD" id="cd00427">
    <property type="entry name" value="Ribosomal_L29_HIP"/>
    <property type="match status" value="1"/>
</dbReference>